<reference evidence="9 10" key="1">
    <citation type="submission" date="2018-06" db="EMBL/GenBank/DDBJ databases">
        <authorList>
            <consortium name="Pathogen Informatics"/>
            <person name="Doyle S."/>
        </authorList>
    </citation>
    <scope>NUCLEOTIDE SEQUENCE [LARGE SCALE GENOMIC DNA]</scope>
    <source>
        <strain evidence="9 10">NCTC10994</strain>
    </source>
</reference>
<gene>
    <name evidence="9" type="ORF">NCTC10994_00384</name>
</gene>
<keyword evidence="4 8" id="KW-0812">Transmembrane</keyword>
<evidence type="ECO:0000256" key="8">
    <source>
        <dbReference type="SAM" id="Phobius"/>
    </source>
</evidence>
<dbReference type="AlphaFoldDB" id="A0A2X4WX10"/>
<feature type="transmembrane region" description="Helical" evidence="8">
    <location>
        <begin position="194"/>
        <end position="214"/>
    </location>
</feature>
<dbReference type="Proteomes" id="UP000249091">
    <property type="component" value="Chromosome 1"/>
</dbReference>
<evidence type="ECO:0000313" key="10">
    <source>
        <dbReference type="Proteomes" id="UP000249091"/>
    </source>
</evidence>
<evidence type="ECO:0000256" key="1">
    <source>
        <dbReference type="ARBA" id="ARBA00004651"/>
    </source>
</evidence>
<evidence type="ECO:0000256" key="7">
    <source>
        <dbReference type="ARBA" id="ARBA00024033"/>
    </source>
</evidence>
<keyword evidence="2" id="KW-1003">Cell membrane</keyword>
<accession>A0A2X4WX10</accession>
<feature type="transmembrane region" description="Helical" evidence="8">
    <location>
        <begin position="71"/>
        <end position="103"/>
    </location>
</feature>
<dbReference type="Pfam" id="PF09594">
    <property type="entry name" value="GT87"/>
    <property type="match status" value="1"/>
</dbReference>
<evidence type="ECO:0000313" key="9">
    <source>
        <dbReference type="EMBL" id="SQI28634.1"/>
    </source>
</evidence>
<feature type="transmembrane region" description="Helical" evidence="8">
    <location>
        <begin position="115"/>
        <end position="132"/>
    </location>
</feature>
<feature type="transmembrane region" description="Helical" evidence="8">
    <location>
        <begin position="258"/>
        <end position="278"/>
    </location>
</feature>
<keyword evidence="5 8" id="KW-1133">Transmembrane helix</keyword>
<dbReference type="GO" id="GO:0016758">
    <property type="term" value="F:hexosyltransferase activity"/>
    <property type="evidence" value="ECO:0007669"/>
    <property type="project" value="InterPro"/>
</dbReference>
<evidence type="ECO:0000256" key="6">
    <source>
        <dbReference type="ARBA" id="ARBA00023136"/>
    </source>
</evidence>
<sequence length="447" mass="49031">MPRWWPVAAVIGAGVAFVAHDRLLGFTDYYGLFGNGVDALVYRHGGLTARTSDPLYSFFLFETLPFTYPPFAALMFVPLSLLSVAGTAIAVNLVNLVLLYLAVRLSWRALGYEDSVRMRVVSVASAVALTWIEPVRMTLWLGQINLVLLVLVLWDLSRPEQSRLRGIGVGLAAGLKLTPAFFIAYLVVVRQWRAAMVATLTFAATIAAGFVMIFTDAWQFWTSAIIRSDRIGLISSPANQSVRGILARALRTEEPPMWLWLLCAGVVAVAGLWAAQLAHRHGRHLLSLTVCGLTAPMVSPFSWGHHWVWVVPLLVLCLDQAVRWGRWWGYLLPVAAAVPLCAWYRSYPDGVVAIGIFMTPGEPLVRTLVQSAYPIVFAVLVAVVLVAYGRRTPTRAAVPDAQQVPDADRRPTMVMAPVVITPSVVDDEMTTGGTVRDESKDSLAPRV</sequence>
<evidence type="ECO:0000256" key="5">
    <source>
        <dbReference type="ARBA" id="ARBA00022989"/>
    </source>
</evidence>
<evidence type="ECO:0000256" key="2">
    <source>
        <dbReference type="ARBA" id="ARBA00022475"/>
    </source>
</evidence>
<feature type="transmembrane region" description="Helical" evidence="8">
    <location>
        <begin position="330"/>
        <end position="347"/>
    </location>
</feature>
<dbReference type="KEGG" id="rcr:NCTC10994_00384"/>
<comment type="similarity">
    <text evidence="7">Belongs to the glycosyltransferase 87 family.</text>
</comment>
<keyword evidence="6 8" id="KW-0472">Membrane</keyword>
<organism evidence="9 10">
    <name type="scientific">Rhodococcus coprophilus</name>
    <dbReference type="NCBI Taxonomy" id="38310"/>
    <lineage>
        <taxon>Bacteria</taxon>
        <taxon>Bacillati</taxon>
        <taxon>Actinomycetota</taxon>
        <taxon>Actinomycetes</taxon>
        <taxon>Mycobacteriales</taxon>
        <taxon>Nocardiaceae</taxon>
        <taxon>Rhodococcus</taxon>
    </lineage>
</organism>
<dbReference type="GO" id="GO:0005886">
    <property type="term" value="C:plasma membrane"/>
    <property type="evidence" value="ECO:0007669"/>
    <property type="project" value="UniProtKB-SubCell"/>
</dbReference>
<keyword evidence="10" id="KW-1185">Reference proteome</keyword>
<feature type="transmembrane region" description="Helical" evidence="8">
    <location>
        <begin position="298"/>
        <end position="318"/>
    </location>
</feature>
<evidence type="ECO:0000256" key="4">
    <source>
        <dbReference type="ARBA" id="ARBA00022692"/>
    </source>
</evidence>
<name>A0A2X4WX10_9NOCA</name>
<keyword evidence="9" id="KW-0328">Glycosyltransferase</keyword>
<dbReference type="EC" id="2.4.1.-" evidence="9"/>
<feature type="transmembrane region" description="Helical" evidence="8">
    <location>
        <begin position="168"/>
        <end position="188"/>
    </location>
</feature>
<protein>
    <submittedName>
        <fullName evidence="9">Glycosyltransferase</fullName>
        <ecNumber evidence="9">2.4.1.-</ecNumber>
    </submittedName>
</protein>
<dbReference type="EMBL" id="LS483468">
    <property type="protein sequence ID" value="SQI28634.1"/>
    <property type="molecule type" value="Genomic_DNA"/>
</dbReference>
<dbReference type="STRING" id="1219011.GCA_001895045_00104"/>
<evidence type="ECO:0000256" key="3">
    <source>
        <dbReference type="ARBA" id="ARBA00022679"/>
    </source>
</evidence>
<proteinExistence type="inferred from homology"/>
<dbReference type="InterPro" id="IPR018584">
    <property type="entry name" value="GT87"/>
</dbReference>
<feature type="transmembrane region" description="Helical" evidence="8">
    <location>
        <begin position="367"/>
        <end position="388"/>
    </location>
</feature>
<dbReference type="RefSeq" id="WP_072698141.1">
    <property type="nucleotide sequence ID" value="NZ_JAFBBL010000001.1"/>
</dbReference>
<feature type="transmembrane region" description="Helical" evidence="8">
    <location>
        <begin position="138"/>
        <end position="156"/>
    </location>
</feature>
<comment type="subcellular location">
    <subcellularLocation>
        <location evidence="1">Cell membrane</location>
        <topology evidence="1">Multi-pass membrane protein</topology>
    </subcellularLocation>
</comment>
<keyword evidence="3 9" id="KW-0808">Transferase</keyword>